<keyword evidence="3" id="KW-0732">Signal</keyword>
<keyword evidence="2" id="KW-0472">Membrane</keyword>
<dbReference type="GO" id="GO:0016020">
    <property type="term" value="C:membrane"/>
    <property type="evidence" value="ECO:0007669"/>
    <property type="project" value="TreeGrafter"/>
</dbReference>
<evidence type="ECO:0000313" key="4">
    <source>
        <dbReference type="EMBL" id="TDH68126.1"/>
    </source>
</evidence>
<feature type="compositionally biased region" description="Polar residues" evidence="1">
    <location>
        <begin position="1413"/>
        <end position="1435"/>
    </location>
</feature>
<keyword evidence="2" id="KW-0812">Transmembrane</keyword>
<proteinExistence type="predicted"/>
<accession>A0A976FKM7</accession>
<dbReference type="Proteomes" id="UP000294530">
    <property type="component" value="Unassembled WGS sequence"/>
</dbReference>
<feature type="region of interest" description="Disordered" evidence="1">
    <location>
        <begin position="1567"/>
        <end position="1586"/>
    </location>
</feature>
<name>A0A976FKM7_BRELC</name>
<feature type="compositionally biased region" description="Low complexity" evidence="1">
    <location>
        <begin position="1567"/>
        <end position="1577"/>
    </location>
</feature>
<dbReference type="InterPro" id="IPR039877">
    <property type="entry name" value="TMEM131-like"/>
</dbReference>
<keyword evidence="5" id="KW-1185">Reference proteome</keyword>
<feature type="compositionally biased region" description="Basic and acidic residues" evidence="1">
    <location>
        <begin position="1330"/>
        <end position="1349"/>
    </location>
</feature>
<comment type="caution">
    <text evidence="4">The sequence shown here is derived from an EMBL/GenBank/DDBJ whole genome shotgun (WGS) entry which is preliminary data.</text>
</comment>
<feature type="region of interest" description="Disordered" evidence="1">
    <location>
        <begin position="1405"/>
        <end position="1435"/>
    </location>
</feature>
<dbReference type="RefSeq" id="XP_067817625.1">
    <property type="nucleotide sequence ID" value="XM_067962298.1"/>
</dbReference>
<keyword evidence="2" id="KW-1133">Transmembrane helix</keyword>
<evidence type="ECO:0000256" key="1">
    <source>
        <dbReference type="SAM" id="MobiDB-lite"/>
    </source>
</evidence>
<gene>
    <name evidence="4" type="ORF">CCR75_004211</name>
</gene>
<evidence type="ECO:0000256" key="2">
    <source>
        <dbReference type="SAM" id="Phobius"/>
    </source>
</evidence>
<evidence type="ECO:0000313" key="5">
    <source>
        <dbReference type="Proteomes" id="UP000294530"/>
    </source>
</evidence>
<feature type="chain" id="PRO_5036962744" description="Transmembrane protein" evidence="3">
    <location>
        <begin position="35"/>
        <end position="1672"/>
    </location>
</feature>
<dbReference type="PANTHER" id="PTHR22050:SF0">
    <property type="entry name" value="TRANSMEMBRANE PROTEIN 131 HOMOLOG"/>
    <property type="match status" value="1"/>
</dbReference>
<dbReference type="GeneID" id="94347969"/>
<dbReference type="OrthoDB" id="168404at2759"/>
<evidence type="ECO:0000256" key="3">
    <source>
        <dbReference type="SAM" id="SignalP"/>
    </source>
</evidence>
<organism evidence="4 5">
    <name type="scientific">Bremia lactucae</name>
    <name type="common">Lettuce downy mildew</name>
    <dbReference type="NCBI Taxonomy" id="4779"/>
    <lineage>
        <taxon>Eukaryota</taxon>
        <taxon>Sar</taxon>
        <taxon>Stramenopiles</taxon>
        <taxon>Oomycota</taxon>
        <taxon>Peronosporomycetes</taxon>
        <taxon>Peronosporales</taxon>
        <taxon>Peronosporaceae</taxon>
        <taxon>Bremia</taxon>
    </lineage>
</organism>
<feature type="transmembrane region" description="Helical" evidence="2">
    <location>
        <begin position="1241"/>
        <end position="1265"/>
    </location>
</feature>
<dbReference type="PANTHER" id="PTHR22050">
    <property type="entry name" value="RW1 PROTEIN HOMOLOG"/>
    <property type="match status" value="1"/>
</dbReference>
<feature type="region of interest" description="Disordered" evidence="1">
    <location>
        <begin position="1329"/>
        <end position="1355"/>
    </location>
</feature>
<dbReference type="KEGG" id="blac:94347969"/>
<dbReference type="EMBL" id="SHOA02000013">
    <property type="protein sequence ID" value="TDH68126.1"/>
    <property type="molecule type" value="Genomic_DNA"/>
</dbReference>
<reference evidence="4 5" key="1">
    <citation type="journal article" date="2021" name="Genome Biol.">
        <title>AFLAP: assembly-free linkage analysis pipeline using k-mers from genome sequencing data.</title>
        <authorList>
            <person name="Fletcher K."/>
            <person name="Zhang L."/>
            <person name="Gil J."/>
            <person name="Han R."/>
            <person name="Cavanaugh K."/>
            <person name="Michelmore R."/>
        </authorList>
    </citation>
    <scope>NUCLEOTIDE SEQUENCE [LARGE SCALE GENOMIC DNA]</scope>
    <source>
        <strain evidence="4 5">SF5</strain>
    </source>
</reference>
<feature type="signal peptide" evidence="3">
    <location>
        <begin position="1"/>
        <end position="34"/>
    </location>
</feature>
<protein>
    <recommendedName>
        <fullName evidence="6">Transmembrane protein</fullName>
    </recommendedName>
</protein>
<evidence type="ECO:0008006" key="6">
    <source>
        <dbReference type="Google" id="ProtNLM"/>
    </source>
</evidence>
<sequence length="1672" mass="188034">MRTTSFSLSTAMRPWHSRHTFLVPLLLLCVFITAQDIPLPKPPRPPISLASRVTGEANNIVISRGVGRRRSEAHSIAANTGITTNVANVLKFTPTYVNLGRAETCVPQRYDVYVENTGSLPVRLERVECTHDAFYLLTDLNGLELAPKGRLRVEFMWLPRQEDTHGVEAHLKVLTSSGWFNAVPLRSMKIVQNRYKVSAIHASIPVGVLYQEVVAFTNPMDATIRITQVDTFDTVLEATVPSASPFIRLRRLHEEAMHAKSNDERHAYDTRPNTGWEMLPHVPSPLVHVVLDAETRAGVYTTWIHVLAGITRLLVIPVHLTVLDPGLYPIPAIMDFGILLNLDDDAYRKITIDLINTNVYAVEVLDVVLAENNLIQSTQFEGYSVVVPPQTRINHALVFQIQLDQDMTGRGAASLVLTTNASNIDDKKPVLKVYGHVVHGYVGYWHHETQWMDEVPMARELNPMEDRLRNTDVIMETLKWHTLQLWNYFDGFVELQRVYIDTLTPELDAIQVDTYTQETVSTNSSWSDILFQIRPSFVPSNESIAHTYTLVVETNVSTHEIELTLHYGLLRAKSTRGLAPFQSWMVDFVHVDLTRLQLKEKSLRSCRSLVFECETIVSNRSLTEVVTLMNDNPVPLSLTISQVHTSDVVFVSLTATIVQISFEDLHTTQDTSTHFKTVVAGQRFDLLPGYQVNLSITINSKDSKVGHVIVPVTTIETVMEELYFFASFTTVLGTVEPVTSQLIVPSMFPGRTLNLHVLYRNTFDHAVLPFELSMSNRDWKVVSIHETHTPDAMISVELAFSPAWHTRCVNAVFLADCMLPVSEAGQNDAELSEYGEFVTSSDLDAITHRDLVWRQFHASKNPYVLETIVQLHTKSVQDVANVTILTHVERPSILASTFRTTGLRFELTDLLERRQLYIPVRNPSNMTVHMELAISQTEQRLFFACEHETNDLFRLKTNELDELFGSMDGIALLCLLKWKELNSDAVTFQWFTHDDRHVAPFYFRKRMVQVEPGEEAQLGPIYYYPSRVQALTTSMYVRNTLSHLETVPLFAQSEKGTLRLEIDTIGGGQKPRFIPKERLGDAQNEGIPDDATLYENQGLWRFGLRLLDVSTNYTQSGDMRLTNIGPFNLTIHSVSVGDLDDFSWLLPSVASTVKPQKREFQVALDDVSIEKNDKGHVVLPFESSVRYRVTFRATCYVSKVSSWLIVMTSDGIKLVLLQGTITMHAAFECQRSRVAKALQNMLYWTWLLAVTVSGLAIVHAMFLLAHDVVMIRKTYQTRLSIDRTRSETTNAKVLDNTGTSITLRLDAMELAAFTPNPRVEMRAVSQLIEQRSKDGSTRRKNGIRQEHQDGMGTKKPLLRDVKAHVPPMETSNRVCATKLTGLNDSKHSVSSYNESLIQTIVESSLERVDSQEPRNSSSKTRTRLESSTTGLNSSRSNRVLWNTTDQTTLLPQVSCQTKGFMRKRGRTREDKKVVPSKPLNQAEEAFEAFKSVSTRWRSEDWQRNLSNEACGGSDWSEWLSFHNPNTVVTDIEVTRETKDCSFACRDDATKAYGVKSQLPIDPFAASAPVATSTTSSTMDRKAPPGFTAADAQPLETRAAFEHFRHNSGFTTASPLASTSRSFGNYSVFTSSLPLSGPALPSTRDENMTLGNVGRIGSGRSKVFRGLGSPTMK</sequence>